<dbReference type="EnsemblMetazoa" id="PPA11917.1">
    <property type="protein sequence ID" value="PPA11917.1"/>
    <property type="gene ID" value="WBGene00101471"/>
</dbReference>
<accession>A0A8R1YBL8</accession>
<organism evidence="1 2">
    <name type="scientific">Pristionchus pacificus</name>
    <name type="common">Parasitic nematode worm</name>
    <dbReference type="NCBI Taxonomy" id="54126"/>
    <lineage>
        <taxon>Eukaryota</taxon>
        <taxon>Metazoa</taxon>
        <taxon>Ecdysozoa</taxon>
        <taxon>Nematoda</taxon>
        <taxon>Chromadorea</taxon>
        <taxon>Rhabditida</taxon>
        <taxon>Rhabditina</taxon>
        <taxon>Diplogasteromorpha</taxon>
        <taxon>Diplogasteroidea</taxon>
        <taxon>Neodiplogasteridae</taxon>
        <taxon>Pristionchus</taxon>
    </lineage>
</organism>
<dbReference type="Gene3D" id="3.30.30.120">
    <property type="entry name" value="Diapause-specific peptide"/>
    <property type="match status" value="1"/>
</dbReference>
<reference evidence="1" key="2">
    <citation type="submission" date="2022-06" db="UniProtKB">
        <authorList>
            <consortium name="EnsemblMetazoa"/>
        </authorList>
    </citation>
    <scope>IDENTIFICATION</scope>
    <source>
        <strain evidence="1">PS312</strain>
    </source>
</reference>
<gene>
    <name evidence="1" type="primary">WBGene00101471</name>
</gene>
<proteinExistence type="predicted"/>
<evidence type="ECO:0000313" key="2">
    <source>
        <dbReference type="Proteomes" id="UP000005239"/>
    </source>
</evidence>
<dbReference type="AlphaFoldDB" id="A0A454XIU3"/>
<name>A0A454XIU3_PRIPA</name>
<dbReference type="InterPro" id="IPR038203">
    <property type="entry name" value="Diapausin_sf"/>
</dbReference>
<protein>
    <submittedName>
        <fullName evidence="1">Uncharacterized protein</fullName>
    </submittedName>
</protein>
<reference evidence="2" key="1">
    <citation type="journal article" date="2008" name="Nat. Genet.">
        <title>The Pristionchus pacificus genome provides a unique perspective on nematode lifestyle and parasitism.</title>
        <authorList>
            <person name="Dieterich C."/>
            <person name="Clifton S.W."/>
            <person name="Schuster L.N."/>
            <person name="Chinwalla A."/>
            <person name="Delehaunty K."/>
            <person name="Dinkelacker I."/>
            <person name="Fulton L."/>
            <person name="Fulton R."/>
            <person name="Godfrey J."/>
            <person name="Minx P."/>
            <person name="Mitreva M."/>
            <person name="Roeseler W."/>
            <person name="Tian H."/>
            <person name="Witte H."/>
            <person name="Yang S.P."/>
            <person name="Wilson R.K."/>
            <person name="Sommer R.J."/>
        </authorList>
    </citation>
    <scope>NUCLEOTIDE SEQUENCE [LARGE SCALE GENOMIC DNA]</scope>
    <source>
        <strain evidence="2">PS312</strain>
    </source>
</reference>
<evidence type="ECO:0000313" key="1">
    <source>
        <dbReference type="EnsemblMetazoa" id="PPA11917.1"/>
    </source>
</evidence>
<accession>A0A454XIU3</accession>
<dbReference type="Pfam" id="PF08036">
    <property type="entry name" value="Antimicrobial_6"/>
    <property type="match status" value="1"/>
</dbReference>
<keyword evidence="2" id="KW-1185">Reference proteome</keyword>
<dbReference type="Proteomes" id="UP000005239">
    <property type="component" value="Unassembled WGS sequence"/>
</dbReference>
<sequence length="65" mass="7131">MSAKFIIILLLIAIVAVQIECIRVQQCDEVCPRIPRERDECCKANGHAGGMDGGLCFFGLAFCKD</sequence>
<dbReference type="OrthoDB" id="7928468at2759"/>